<evidence type="ECO:0000256" key="1">
    <source>
        <dbReference type="SAM" id="MobiDB-lite"/>
    </source>
</evidence>
<accession>A0A183SWN9</accession>
<proteinExistence type="predicted"/>
<reference evidence="4" key="1">
    <citation type="submission" date="2016-06" db="UniProtKB">
        <authorList>
            <consortium name="WormBaseParasite"/>
        </authorList>
    </citation>
    <scope>IDENTIFICATION</scope>
</reference>
<keyword evidence="3" id="KW-1185">Reference proteome</keyword>
<feature type="region of interest" description="Disordered" evidence="1">
    <location>
        <begin position="202"/>
        <end position="234"/>
    </location>
</feature>
<feature type="compositionally biased region" description="Basic and acidic residues" evidence="1">
    <location>
        <begin position="210"/>
        <end position="234"/>
    </location>
</feature>
<sequence>MVSHTSDVADEAAGRVLVRQPTSSNPFCGSYVQNKISSKLASHLLSPSTEPGLKVVPARISPINITGCDTLSNILGWLGLVPCLACACKYWQNCANSRSLWALFETLSSGPRHYNVLAELLLRLIEGLLLELNTFVVFVAFLAFWTLTMLTADEDNLEENYRIKYDPQNSHLRCSRLTYLWPDLRSRLSIHHAASGIFGTSAATEQSTGRTREGNDDDGNFDRKTTSPRETRKDRSLSLRCKIAEACAGFPNVRVQAESMERGEWDCDSPRHRMGNSLKASGAFNGFLLRACAEHCILLIKTFFRLLMWEKATWMHHQSRCCQLLDDALIQR</sequence>
<evidence type="ECO:0000313" key="2">
    <source>
        <dbReference type="EMBL" id="VDL95022.1"/>
    </source>
</evidence>
<dbReference type="EMBL" id="UYSU01034764">
    <property type="protein sequence ID" value="VDL95022.1"/>
    <property type="molecule type" value="Genomic_DNA"/>
</dbReference>
<reference evidence="2 3" key="2">
    <citation type="submission" date="2018-11" db="EMBL/GenBank/DDBJ databases">
        <authorList>
            <consortium name="Pathogen Informatics"/>
        </authorList>
    </citation>
    <scope>NUCLEOTIDE SEQUENCE [LARGE SCALE GENOMIC DNA]</scope>
    <source>
        <strain evidence="2 3">NST_G2</strain>
    </source>
</reference>
<evidence type="ECO:0000313" key="3">
    <source>
        <dbReference type="Proteomes" id="UP000275846"/>
    </source>
</evidence>
<protein>
    <submittedName>
        <fullName evidence="4">F-box domain-containing protein</fullName>
    </submittedName>
</protein>
<organism evidence="4">
    <name type="scientific">Schistocephalus solidus</name>
    <name type="common">Tapeworm</name>
    <dbReference type="NCBI Taxonomy" id="70667"/>
    <lineage>
        <taxon>Eukaryota</taxon>
        <taxon>Metazoa</taxon>
        <taxon>Spiralia</taxon>
        <taxon>Lophotrochozoa</taxon>
        <taxon>Platyhelminthes</taxon>
        <taxon>Cestoda</taxon>
        <taxon>Eucestoda</taxon>
        <taxon>Diphyllobothriidea</taxon>
        <taxon>Diphyllobothriidae</taxon>
        <taxon>Schistocephalus</taxon>
    </lineage>
</organism>
<dbReference type="AlphaFoldDB" id="A0A183SWN9"/>
<dbReference type="WBParaSite" id="SSLN_0000897401-mRNA-1">
    <property type="protein sequence ID" value="SSLN_0000897401-mRNA-1"/>
    <property type="gene ID" value="SSLN_0000897401"/>
</dbReference>
<dbReference type="Proteomes" id="UP000275846">
    <property type="component" value="Unassembled WGS sequence"/>
</dbReference>
<gene>
    <name evidence="2" type="ORF">SSLN_LOCUS8637</name>
</gene>
<evidence type="ECO:0000313" key="4">
    <source>
        <dbReference type="WBParaSite" id="SSLN_0000897401-mRNA-1"/>
    </source>
</evidence>
<name>A0A183SWN9_SCHSO</name>